<dbReference type="RefSeq" id="XP_060424568.1">
    <property type="nucleotide sequence ID" value="XM_060575999.1"/>
</dbReference>
<dbReference type="Proteomes" id="UP001224890">
    <property type="component" value="Unassembled WGS sequence"/>
</dbReference>
<organism evidence="2 3">
    <name type="scientific">Colletotrichum godetiae</name>
    <dbReference type="NCBI Taxonomy" id="1209918"/>
    <lineage>
        <taxon>Eukaryota</taxon>
        <taxon>Fungi</taxon>
        <taxon>Dikarya</taxon>
        <taxon>Ascomycota</taxon>
        <taxon>Pezizomycotina</taxon>
        <taxon>Sordariomycetes</taxon>
        <taxon>Hypocreomycetidae</taxon>
        <taxon>Glomerellales</taxon>
        <taxon>Glomerellaceae</taxon>
        <taxon>Colletotrichum</taxon>
        <taxon>Colletotrichum acutatum species complex</taxon>
    </lineage>
</organism>
<evidence type="ECO:0000313" key="3">
    <source>
        <dbReference type="Proteomes" id="UP001224890"/>
    </source>
</evidence>
<evidence type="ECO:0000256" key="1">
    <source>
        <dbReference type="SAM" id="Phobius"/>
    </source>
</evidence>
<keyword evidence="1" id="KW-1133">Transmembrane helix</keyword>
<sequence>MHDGDLLSGSLAVRTFYLVLLLLLTSIRSSHTTSRGPMRWLPLHRVRRSYHHRTRHMFIPVMSKRTRVYASLAVRPCL</sequence>
<accession>A0AAJ0AC32</accession>
<reference evidence="2" key="1">
    <citation type="submission" date="2021-06" db="EMBL/GenBank/DDBJ databases">
        <title>Comparative genomics, transcriptomics and evolutionary studies reveal genomic signatures of adaptation to plant cell wall in hemibiotrophic fungi.</title>
        <authorList>
            <consortium name="DOE Joint Genome Institute"/>
            <person name="Baroncelli R."/>
            <person name="Diaz J.F."/>
            <person name="Benocci T."/>
            <person name="Peng M."/>
            <person name="Battaglia E."/>
            <person name="Haridas S."/>
            <person name="Andreopoulos W."/>
            <person name="Labutti K."/>
            <person name="Pangilinan J."/>
            <person name="Floch G.L."/>
            <person name="Makela M.R."/>
            <person name="Henrissat B."/>
            <person name="Grigoriev I.V."/>
            <person name="Crouch J.A."/>
            <person name="De Vries R.P."/>
            <person name="Sukno S.A."/>
            <person name="Thon M.R."/>
        </authorList>
    </citation>
    <scope>NUCLEOTIDE SEQUENCE</scope>
    <source>
        <strain evidence="2">CBS 193.32</strain>
    </source>
</reference>
<proteinExistence type="predicted"/>
<feature type="transmembrane region" description="Helical" evidence="1">
    <location>
        <begin position="6"/>
        <end position="25"/>
    </location>
</feature>
<dbReference type="AlphaFoldDB" id="A0AAJ0AC32"/>
<dbReference type="GeneID" id="85460525"/>
<name>A0AAJ0AC32_9PEZI</name>
<keyword evidence="1" id="KW-0472">Membrane</keyword>
<comment type="caution">
    <text evidence="2">The sequence shown here is derived from an EMBL/GenBank/DDBJ whole genome shotgun (WGS) entry which is preliminary data.</text>
</comment>
<dbReference type="EMBL" id="JAHMHR010000056">
    <property type="protein sequence ID" value="KAK1659804.1"/>
    <property type="molecule type" value="Genomic_DNA"/>
</dbReference>
<keyword evidence="3" id="KW-1185">Reference proteome</keyword>
<evidence type="ECO:0000313" key="2">
    <source>
        <dbReference type="EMBL" id="KAK1659804.1"/>
    </source>
</evidence>
<protein>
    <submittedName>
        <fullName evidence="2">Uncharacterized protein</fullName>
    </submittedName>
</protein>
<keyword evidence="1" id="KW-0812">Transmembrane</keyword>
<gene>
    <name evidence="2" type="ORF">BDP55DRAFT_678485</name>
</gene>